<keyword evidence="2" id="KW-0378">Hydrolase</keyword>
<dbReference type="InterPro" id="IPR023631">
    <property type="entry name" value="Amidase_dom"/>
</dbReference>
<accession>A0A6J3LPA7</accession>
<dbReference type="Gene3D" id="3.90.1300.10">
    <property type="entry name" value="Amidase signature (AS) domain"/>
    <property type="match status" value="1"/>
</dbReference>
<dbReference type="InterPro" id="IPR036928">
    <property type="entry name" value="AS_sf"/>
</dbReference>
<comment type="similarity">
    <text evidence="1">Belongs to the amidase family.</text>
</comment>
<reference evidence="5" key="2">
    <citation type="submission" date="2020-04" db="EMBL/GenBank/DDBJ databases">
        <authorList>
            <consortium name="NCBI Genome Project"/>
        </authorList>
    </citation>
    <scope>NUCLEOTIDE SEQUENCE</scope>
    <source>
        <strain evidence="5">CBS 342.82</strain>
    </source>
</reference>
<evidence type="ECO:0000259" key="3">
    <source>
        <dbReference type="Pfam" id="PF01425"/>
    </source>
</evidence>
<dbReference type="AlphaFoldDB" id="A0A6J3LPA7"/>
<dbReference type="GO" id="GO:0016787">
    <property type="term" value="F:hydrolase activity"/>
    <property type="evidence" value="ECO:0007669"/>
    <property type="project" value="UniProtKB-KW"/>
</dbReference>
<dbReference type="SUPFAM" id="SSF75304">
    <property type="entry name" value="Amidase signature (AS) enzymes"/>
    <property type="match status" value="1"/>
</dbReference>
<evidence type="ECO:0000256" key="2">
    <source>
        <dbReference type="ARBA" id="ARBA00022801"/>
    </source>
</evidence>
<reference evidence="5" key="3">
    <citation type="submission" date="2025-08" db="UniProtKB">
        <authorList>
            <consortium name="RefSeq"/>
        </authorList>
    </citation>
    <scope>IDENTIFICATION</scope>
    <source>
        <strain evidence="5">CBS 342.82</strain>
    </source>
</reference>
<protein>
    <submittedName>
        <fullName evidence="5">Amidase</fullName>
    </submittedName>
</protein>
<dbReference type="Proteomes" id="UP000504637">
    <property type="component" value="Unplaced"/>
</dbReference>
<dbReference type="RefSeq" id="XP_033454751.1">
    <property type="nucleotide sequence ID" value="XM_033608163.1"/>
</dbReference>
<evidence type="ECO:0000313" key="4">
    <source>
        <dbReference type="Proteomes" id="UP000504637"/>
    </source>
</evidence>
<organism evidence="5">
    <name type="scientific">Dissoconium aciculare CBS 342.82</name>
    <dbReference type="NCBI Taxonomy" id="1314786"/>
    <lineage>
        <taxon>Eukaryota</taxon>
        <taxon>Fungi</taxon>
        <taxon>Dikarya</taxon>
        <taxon>Ascomycota</taxon>
        <taxon>Pezizomycotina</taxon>
        <taxon>Dothideomycetes</taxon>
        <taxon>Dothideomycetidae</taxon>
        <taxon>Mycosphaerellales</taxon>
        <taxon>Dissoconiaceae</taxon>
        <taxon>Dissoconium</taxon>
    </lineage>
</organism>
<sequence>MDWEAAIRNKRDALLACIPVHWRLSEVELRRAKAHIDVRTVLPSLLSPVEQAITALPAAPLLLALRCGDYTASEVCGAFSHRAALAHQLTNCLCELDFAAATARAQHLDAYFRKHRRPSGPLHGLPVSLMDRFHVAGLDSTCGFASWIGHPKTIDDEGVVLRALRHAGALVYCKTNVSMGALMGETVNNIVGFTVNPCNIKLSAGGACGGEGALLALGGSAVGIGTDLVGSSRIPAAFNGLAALKTSEGRLSTSGIATILRGLPVASGSIGLMAKDISSVELVFKTLLESEPWREDPNVIELPWRAEKHDAIAKRAGASGYSSGRLVLGLMACDQNVQPHPNVARALEHVKETLEKEGHEIVDWNPPPHPEAVENLLKIFGSAAGPAIVEAIKASGEPPIAQIRTLFDQPNVTSNSTAEFWDLCQRREEYKQAYAAYWAQMGGCSASGRAVDGVVLPVAPTSAVRAGEFHYLAYSAIANVLDLPAVAFSVAREGYSDAKAVASPSNLSKMDEVVKRTYCEDDAQNMPVGLQVICPRLQEECALALATIIEQALHARAHSAHNKD</sequence>
<dbReference type="PIRSF" id="PIRSF001221">
    <property type="entry name" value="Amidase_fungi"/>
    <property type="match status" value="1"/>
</dbReference>
<keyword evidence="4" id="KW-1185">Reference proteome</keyword>
<dbReference type="Pfam" id="PF01425">
    <property type="entry name" value="Amidase"/>
    <property type="match status" value="1"/>
</dbReference>
<gene>
    <name evidence="5" type="ORF">K489DRAFT_414356</name>
</gene>
<dbReference type="OrthoDB" id="6428749at2759"/>
<proteinExistence type="inferred from homology"/>
<feature type="domain" description="Amidase" evidence="3">
    <location>
        <begin position="75"/>
        <end position="540"/>
    </location>
</feature>
<evidence type="ECO:0000256" key="1">
    <source>
        <dbReference type="ARBA" id="ARBA00009199"/>
    </source>
</evidence>
<name>A0A6J3LPA7_9PEZI</name>
<evidence type="ECO:0000313" key="5">
    <source>
        <dbReference type="RefSeq" id="XP_033454751.1"/>
    </source>
</evidence>
<dbReference type="PANTHER" id="PTHR46072:SF2">
    <property type="entry name" value="AMIDASE (EUROFUNG)"/>
    <property type="match status" value="1"/>
</dbReference>
<reference evidence="5" key="1">
    <citation type="submission" date="2020-01" db="EMBL/GenBank/DDBJ databases">
        <authorList>
            <consortium name="DOE Joint Genome Institute"/>
            <person name="Haridas S."/>
            <person name="Albert R."/>
            <person name="Binder M."/>
            <person name="Bloem J."/>
            <person name="Labutti K."/>
            <person name="Salamov A."/>
            <person name="Andreopoulos B."/>
            <person name="Baker S.E."/>
            <person name="Barry K."/>
            <person name="Bills G."/>
            <person name="Bluhm B.H."/>
            <person name="Cannon C."/>
            <person name="Castanera R."/>
            <person name="Culley D.E."/>
            <person name="Daum C."/>
            <person name="Ezra D."/>
            <person name="Gonzalez J.B."/>
            <person name="Henrissat B."/>
            <person name="Kuo A."/>
            <person name="Liang C."/>
            <person name="Lipzen A."/>
            <person name="Lutzoni F."/>
            <person name="Magnuson J."/>
            <person name="Mondo S."/>
            <person name="Nolan M."/>
            <person name="Ohm R."/>
            <person name="Pangilinan J."/>
            <person name="Park H.-J."/>
            <person name="Ramirez L."/>
            <person name="Alfaro M."/>
            <person name="Sun H."/>
            <person name="Tritt A."/>
            <person name="Yoshinaga Y."/>
            <person name="Zwiers L.-H."/>
            <person name="Turgeon B.G."/>
            <person name="Goodwin S.B."/>
            <person name="Spatafora J.W."/>
            <person name="Crous P.W."/>
            <person name="Grigoriev I.V."/>
        </authorList>
    </citation>
    <scope>NUCLEOTIDE SEQUENCE</scope>
    <source>
        <strain evidence="5">CBS 342.82</strain>
    </source>
</reference>
<dbReference type="GeneID" id="54365962"/>
<dbReference type="PANTHER" id="PTHR46072">
    <property type="entry name" value="AMIDASE-RELATED-RELATED"/>
    <property type="match status" value="1"/>
</dbReference>